<dbReference type="Proteomes" id="UP000280698">
    <property type="component" value="Unassembled WGS sequence"/>
</dbReference>
<evidence type="ECO:0008006" key="4">
    <source>
        <dbReference type="Google" id="ProtNLM"/>
    </source>
</evidence>
<feature type="region of interest" description="Disordered" evidence="1">
    <location>
        <begin position="85"/>
        <end position="107"/>
    </location>
</feature>
<sequence length="107" mass="9689">MGLAVLAVSAATLVPAISSARDWGPAPLLGAGVGVLLMLGGAGKVRERRSVPVRPGGPSAGFLGASTQSGAAGADFTFDWSGGGDCGGGGSSGGGGGGDCGGGGGGS</sequence>
<comment type="caution">
    <text evidence="2">The sequence shown here is derived from an EMBL/GenBank/DDBJ whole genome shotgun (WGS) entry which is preliminary data.</text>
</comment>
<name>A0ABX9WH55_9ACTN</name>
<keyword evidence="3" id="KW-1185">Reference proteome</keyword>
<dbReference type="EMBL" id="RJLN01000038">
    <property type="protein sequence ID" value="RNL98308.1"/>
    <property type="molecule type" value="Genomic_DNA"/>
</dbReference>
<evidence type="ECO:0000256" key="1">
    <source>
        <dbReference type="SAM" id="MobiDB-lite"/>
    </source>
</evidence>
<evidence type="ECO:0000313" key="3">
    <source>
        <dbReference type="Proteomes" id="UP000280698"/>
    </source>
</evidence>
<organism evidence="2 3">
    <name type="scientific">Micromonospora solifontis</name>
    <dbReference type="NCBI Taxonomy" id="2487138"/>
    <lineage>
        <taxon>Bacteria</taxon>
        <taxon>Bacillati</taxon>
        <taxon>Actinomycetota</taxon>
        <taxon>Actinomycetes</taxon>
        <taxon>Micromonosporales</taxon>
        <taxon>Micromonosporaceae</taxon>
        <taxon>Micromonospora</taxon>
    </lineage>
</organism>
<accession>A0ABX9WH55</accession>
<proteinExistence type="predicted"/>
<gene>
    <name evidence="2" type="ORF">EFE23_15260</name>
</gene>
<evidence type="ECO:0000313" key="2">
    <source>
        <dbReference type="EMBL" id="RNL98308.1"/>
    </source>
</evidence>
<protein>
    <recommendedName>
        <fullName evidence="4">TIGR04222 domain-containing membrane protein</fullName>
    </recommendedName>
</protein>
<reference evidence="2 3" key="1">
    <citation type="submission" date="2018-11" db="EMBL/GenBank/DDBJ databases">
        <title>Micromonospora sp. PPF5-17, a new actinomycetes isolated from a hot spring soil.</title>
        <authorList>
            <person name="Thawai C."/>
        </authorList>
    </citation>
    <scope>NUCLEOTIDE SEQUENCE [LARGE SCALE GENOMIC DNA]</scope>
    <source>
        <strain evidence="2 3">PPF5-17</strain>
    </source>
</reference>